<evidence type="ECO:0000313" key="1">
    <source>
        <dbReference type="EMBL" id="MCV2367314.1"/>
    </source>
</evidence>
<dbReference type="EMBL" id="JAJIRN010000002">
    <property type="protein sequence ID" value="MCV2367314.1"/>
    <property type="molecule type" value="Genomic_DNA"/>
</dbReference>
<proteinExistence type="predicted"/>
<reference evidence="1 2" key="1">
    <citation type="submission" date="2021-11" db="EMBL/GenBank/DDBJ databases">
        <authorList>
            <person name="Liang Q."/>
            <person name="Mou H."/>
            <person name="Liu Z."/>
        </authorList>
    </citation>
    <scope>NUCLEOTIDE SEQUENCE [LARGE SCALE GENOMIC DNA]</scope>
    <source>
        <strain evidence="1 2">CHU3</strain>
    </source>
</reference>
<sequence>MSRLQTDSVLYSFPSRILQKLKAWQVARNLPVASLYWGESGLWSYETQGAGQRWPDFEQWCDAHPRQQLRIWVGGAWVHNVSVPADMPLADAQAVRTYARLQIVHYFGAAAQAWPLAVWSQGKQRNAVALQEQSGLSLNALTAASLTHGVRILSVRPAWSHALALAAAADSAWAQAESSGLGLLEGRMLSWLSLARGQVMDVQQRYLDQGDGAELQALLQRLQPATAGSGYSHAPKLMGWGGSAAILSQDSISEGPQSAHWLAAGALS</sequence>
<name>A0ABT2YAI5_9BURK</name>
<dbReference type="Proteomes" id="UP001209701">
    <property type="component" value="Unassembled WGS sequence"/>
</dbReference>
<organism evidence="1 2">
    <name type="scientific">Roseateles oligotrophus</name>
    <dbReference type="NCBI Taxonomy" id="1769250"/>
    <lineage>
        <taxon>Bacteria</taxon>
        <taxon>Pseudomonadati</taxon>
        <taxon>Pseudomonadota</taxon>
        <taxon>Betaproteobacteria</taxon>
        <taxon>Burkholderiales</taxon>
        <taxon>Sphaerotilaceae</taxon>
        <taxon>Roseateles</taxon>
    </lineage>
</organism>
<gene>
    <name evidence="1" type="ORF">LNV07_04300</name>
</gene>
<dbReference type="RefSeq" id="WP_263569944.1">
    <property type="nucleotide sequence ID" value="NZ_JAJIRN010000002.1"/>
</dbReference>
<evidence type="ECO:0000313" key="2">
    <source>
        <dbReference type="Proteomes" id="UP001209701"/>
    </source>
</evidence>
<accession>A0ABT2YAI5</accession>
<protein>
    <submittedName>
        <fullName evidence="1">Uncharacterized protein</fullName>
    </submittedName>
</protein>
<comment type="caution">
    <text evidence="1">The sequence shown here is derived from an EMBL/GenBank/DDBJ whole genome shotgun (WGS) entry which is preliminary data.</text>
</comment>
<keyword evidence="2" id="KW-1185">Reference proteome</keyword>